<proteinExistence type="inferred from homology"/>
<dbReference type="PANTHER" id="PTHR11511">
    <property type="entry name" value="LARVAL STORAGE PROTEIN/PHENOLOXIDASE"/>
    <property type="match status" value="1"/>
</dbReference>
<keyword evidence="5" id="KW-0732">Signal</keyword>
<dbReference type="InterPro" id="IPR036697">
    <property type="entry name" value="Hemocyanin_N_sf"/>
</dbReference>
<evidence type="ECO:0000256" key="4">
    <source>
        <dbReference type="ARBA" id="ARBA00023008"/>
    </source>
</evidence>
<dbReference type="Pfam" id="PF00372">
    <property type="entry name" value="Hemocyanin_M"/>
    <property type="match status" value="1"/>
</dbReference>
<evidence type="ECO:0000259" key="6">
    <source>
        <dbReference type="Pfam" id="PF00372"/>
    </source>
</evidence>
<dbReference type="SUPFAM" id="SSF48050">
    <property type="entry name" value="Hemocyanin, N-terminal domain"/>
    <property type="match status" value="1"/>
</dbReference>
<comment type="caution">
    <text evidence="8">The sequence shown here is derived from an EMBL/GenBank/DDBJ whole genome shotgun (WGS) entry which is preliminary data.</text>
</comment>
<dbReference type="InterPro" id="IPR005203">
    <property type="entry name" value="Hemocyanin_C"/>
</dbReference>
<evidence type="ECO:0000313" key="9">
    <source>
        <dbReference type="Proteomes" id="UP001642540"/>
    </source>
</evidence>
<dbReference type="Gene3D" id="1.20.1370.10">
    <property type="entry name" value="Hemocyanin, N-terminal domain"/>
    <property type="match status" value="1"/>
</dbReference>
<dbReference type="Pfam" id="PF03723">
    <property type="entry name" value="Hemocyanin_C"/>
    <property type="match status" value="1"/>
</dbReference>
<dbReference type="PRINTS" id="PR00187">
    <property type="entry name" value="HAEMOCYANIN"/>
</dbReference>
<dbReference type="PROSITE" id="PS00209">
    <property type="entry name" value="HEMOCYANIN_1"/>
    <property type="match status" value="1"/>
</dbReference>
<gene>
    <name evidence="8" type="ORF">ODALV1_LOCUS22899</name>
</gene>
<comment type="similarity">
    <text evidence="2">Belongs to the tyrosinase family.</text>
</comment>
<reference evidence="8 9" key="1">
    <citation type="submission" date="2024-08" db="EMBL/GenBank/DDBJ databases">
        <authorList>
            <person name="Cucini C."/>
            <person name="Frati F."/>
        </authorList>
    </citation>
    <scope>NUCLEOTIDE SEQUENCE [LARGE SCALE GENOMIC DNA]</scope>
</reference>
<dbReference type="PANTHER" id="PTHR11511:SF4">
    <property type="entry name" value="PHENOLOXIDASE 2-RELATED"/>
    <property type="match status" value="1"/>
</dbReference>
<dbReference type="InterPro" id="IPR008922">
    <property type="entry name" value="Di-copper_centre_dom_sf"/>
</dbReference>
<dbReference type="SUPFAM" id="SSF81296">
    <property type="entry name" value="E set domains"/>
    <property type="match status" value="1"/>
</dbReference>
<feature type="signal peptide" evidence="5">
    <location>
        <begin position="1"/>
        <end position="29"/>
    </location>
</feature>
<keyword evidence="9" id="KW-1185">Reference proteome</keyword>
<dbReference type="InterPro" id="IPR013788">
    <property type="entry name" value="Hemocyanin/hexamerin"/>
</dbReference>
<keyword evidence="4" id="KW-0186">Copper</keyword>
<accession>A0ABP1RJG6</accession>
<comment type="cofactor">
    <cofactor evidence="1">
        <name>Cu(2+)</name>
        <dbReference type="ChEBI" id="CHEBI:29036"/>
    </cofactor>
</comment>
<keyword evidence="3" id="KW-0479">Metal-binding</keyword>
<dbReference type="InterPro" id="IPR037020">
    <property type="entry name" value="Hemocyanin_C_sf"/>
</dbReference>
<dbReference type="InterPro" id="IPR014756">
    <property type="entry name" value="Ig_E-set"/>
</dbReference>
<evidence type="ECO:0000259" key="7">
    <source>
        <dbReference type="Pfam" id="PF03723"/>
    </source>
</evidence>
<feature type="chain" id="PRO_5045947677" evidence="5">
    <location>
        <begin position="30"/>
        <end position="595"/>
    </location>
</feature>
<evidence type="ECO:0000256" key="3">
    <source>
        <dbReference type="ARBA" id="ARBA00022723"/>
    </source>
</evidence>
<evidence type="ECO:0000256" key="1">
    <source>
        <dbReference type="ARBA" id="ARBA00001973"/>
    </source>
</evidence>
<evidence type="ECO:0000256" key="2">
    <source>
        <dbReference type="ARBA" id="ARBA00009928"/>
    </source>
</evidence>
<dbReference type="Proteomes" id="UP001642540">
    <property type="component" value="Unassembled WGS sequence"/>
</dbReference>
<sequence length="595" mass="68144">MRSFSCSKKMGVFCAFFVVLAYSLEIANCSPQSTTQFLDNYSVEPTRETYSRDYYYDYQDYQNEGTAGSLQNNAASSSSMQENFYSLFNWRERMSTSGIANDTFFNGGQPLLQEIGETCPKREFFYGMNPRHRNAVLRLNQVLMEQSSPEGCLQIAGGLRDRDEVNPHAWLRAVISASIFRPDLQGLQKPPLVEIMPSMFVPGEILDELKESSSEISTTASSRRCIRVDGSYGEDNGAENLVWYWREDVLLNSHHLYWHLSYPIRGERGTQDRAGELFYFMHHNMMARFHCERLSVGLPPVEPWDLRPGQTIPYGYSPHLHDGNSGTNWSARPPGVPISDLISDRPVSVRNRTIWLNRILDGISEGRLIDEYGRPVYLDNDEGINILGNTVQSNGFSVNPEFYGGNGIHNSGHRLLGAALDPRLELGHPPGVMGEDATAMRDIVFYPYHEFMDNIFNSQKNRLPPYQLTQGDWPLVLPGVELHSLKIHSGDLPINTLNTFWSYKRYDLSRGLDFNRSSEGRGPLYACHQHLNHQDFEYELEIERKDGSHHDTTATVRLFMGPRYDLKGRRYGLDEERHFMFIVDAFTVPRERKKQ</sequence>
<protein>
    <submittedName>
        <fullName evidence="8">Uncharacterized protein</fullName>
    </submittedName>
</protein>
<dbReference type="SUPFAM" id="SSF48056">
    <property type="entry name" value="Di-copper centre-containing domain"/>
    <property type="match status" value="1"/>
</dbReference>
<dbReference type="Gene3D" id="2.60.40.1520">
    <property type="entry name" value="Hemocyanin, C-terminal domain"/>
    <property type="match status" value="1"/>
</dbReference>
<dbReference type="Gene3D" id="1.10.1280.10">
    <property type="entry name" value="Di-copper center containing domain from catechol oxidase"/>
    <property type="match status" value="1"/>
</dbReference>
<feature type="domain" description="Hemocyanin middle" evidence="6">
    <location>
        <begin position="191"/>
        <end position="456"/>
    </location>
</feature>
<dbReference type="InterPro" id="IPR000896">
    <property type="entry name" value="Hemocyanin/hexamerin_mid_dom"/>
</dbReference>
<name>A0ABP1RJG6_9HEXA</name>
<feature type="domain" description="Hemocyanin C-terminal" evidence="7">
    <location>
        <begin position="475"/>
        <end position="588"/>
    </location>
</feature>
<dbReference type="EMBL" id="CAXLJM020000076">
    <property type="protein sequence ID" value="CAL8129139.1"/>
    <property type="molecule type" value="Genomic_DNA"/>
</dbReference>
<evidence type="ECO:0000256" key="5">
    <source>
        <dbReference type="SAM" id="SignalP"/>
    </source>
</evidence>
<organism evidence="8 9">
    <name type="scientific">Orchesella dallaii</name>
    <dbReference type="NCBI Taxonomy" id="48710"/>
    <lineage>
        <taxon>Eukaryota</taxon>
        <taxon>Metazoa</taxon>
        <taxon>Ecdysozoa</taxon>
        <taxon>Arthropoda</taxon>
        <taxon>Hexapoda</taxon>
        <taxon>Collembola</taxon>
        <taxon>Entomobryomorpha</taxon>
        <taxon>Entomobryoidea</taxon>
        <taxon>Orchesellidae</taxon>
        <taxon>Orchesellinae</taxon>
        <taxon>Orchesella</taxon>
    </lineage>
</organism>
<evidence type="ECO:0000313" key="8">
    <source>
        <dbReference type="EMBL" id="CAL8129139.1"/>
    </source>
</evidence>